<reference evidence="1 2" key="1">
    <citation type="submission" date="2019-10" db="EMBL/GenBank/DDBJ databases">
        <title>Genetic environment of the oxa23 gene and comparative analysis of carbapenem resistant Acinetobacter baumannii isolates belonging to global clone 1, lineage 2 recovered in a burns hospital outbreak in 2012-2013.</title>
        <authorList>
            <person name="Douraghi M."/>
            <person name="Aris P."/>
            <person name="Kenyon J."/>
            <person name="Hamidian M."/>
        </authorList>
    </citation>
    <scope>NUCLEOTIDE SEQUENCE [LARGE SCALE GENOMIC DNA]</scope>
    <source>
        <strain evidence="1 2">ABS103</strain>
    </source>
</reference>
<organism evidence="1 2">
    <name type="scientific">Acinetobacter baumannii</name>
    <dbReference type="NCBI Taxonomy" id="470"/>
    <lineage>
        <taxon>Bacteria</taxon>
        <taxon>Pseudomonadati</taxon>
        <taxon>Pseudomonadota</taxon>
        <taxon>Gammaproteobacteria</taxon>
        <taxon>Moraxellales</taxon>
        <taxon>Moraxellaceae</taxon>
        <taxon>Acinetobacter</taxon>
        <taxon>Acinetobacter calcoaceticus/baumannii complex</taxon>
    </lineage>
</organism>
<dbReference type="Proteomes" id="UP000461234">
    <property type="component" value="Unassembled WGS sequence"/>
</dbReference>
<dbReference type="EMBL" id="WIOC01000003">
    <property type="protein sequence ID" value="MQR48468.1"/>
    <property type="molecule type" value="Genomic_DNA"/>
</dbReference>
<comment type="caution">
    <text evidence="1">The sequence shown here is derived from an EMBL/GenBank/DDBJ whole genome shotgun (WGS) entry which is preliminary data.</text>
</comment>
<protein>
    <submittedName>
        <fullName evidence="1">Uncharacterized protein</fullName>
    </submittedName>
</protein>
<dbReference type="AlphaFoldDB" id="A0A7X1SHD5"/>
<name>A0A7X1SHD5_ACIBA</name>
<accession>A0A7X1SHD5</accession>
<sequence length="111" mass="12928">MPFEWINQNYGVKAEIGLRVNVDGKPGIIAKDCGNYLGVNFDEDKPGVIRNCHPTWKVEYLGMGKIRQMTAGQKRYQEFLNADWFDGNFAQWLGVDKESRDRREFAKRYGY</sequence>
<evidence type="ECO:0000313" key="1">
    <source>
        <dbReference type="EMBL" id="MQR48468.1"/>
    </source>
</evidence>
<dbReference type="RefSeq" id="WP_001115726.1">
    <property type="nucleotide sequence ID" value="NZ_CP012952.1"/>
</dbReference>
<proteinExistence type="predicted"/>
<gene>
    <name evidence="1" type="ORF">F2P40_03850</name>
</gene>
<evidence type="ECO:0000313" key="2">
    <source>
        <dbReference type="Proteomes" id="UP000461234"/>
    </source>
</evidence>